<reference evidence="2" key="2">
    <citation type="submission" date="2016-06" db="EMBL/GenBank/DDBJ databases">
        <authorList>
            <person name="Nicholson A.C."/>
        </authorList>
    </citation>
    <scope>NUCLEOTIDE SEQUENCE [LARGE SCALE GENOMIC DNA]</scope>
    <source>
        <strain evidence="2">E6809</strain>
    </source>
</reference>
<dbReference type="EMBL" id="MAHS01000001">
    <property type="protein sequence ID" value="OPB53433.1"/>
    <property type="molecule type" value="Genomic_DNA"/>
</dbReference>
<name>A0A494JC81_9FLAO</name>
<gene>
    <name evidence="1" type="ORF">AYC66_17905</name>
    <name evidence="2" type="ORF">BAY09_10995</name>
</gene>
<dbReference type="AlphaFoldDB" id="A0A494JC81"/>
<proteinExistence type="predicted"/>
<sequence length="77" mass="9371">MELEFNYSKEWQPYLGYDKQEYDIKLKDGRIFENCYPNGGYFNPLDHEKVHEDEVTEIRYSVNEKMYINHNEVDNGK</sequence>
<organism evidence="2">
    <name type="scientific">Elizabethkingia anophelis</name>
    <dbReference type="NCBI Taxonomy" id="1117645"/>
    <lineage>
        <taxon>Bacteria</taxon>
        <taxon>Pseudomonadati</taxon>
        <taxon>Bacteroidota</taxon>
        <taxon>Flavobacteriia</taxon>
        <taxon>Flavobacteriales</taxon>
        <taxon>Weeksellaceae</taxon>
        <taxon>Elizabethkingia</taxon>
    </lineage>
</organism>
<protein>
    <submittedName>
        <fullName evidence="2">Uncharacterized protein</fullName>
    </submittedName>
</protein>
<dbReference type="RefSeq" id="WP_078719798.1">
    <property type="nucleotide sequence ID" value="NZ_CP014339.1"/>
</dbReference>
<evidence type="ECO:0000313" key="1">
    <source>
        <dbReference type="EMBL" id="AQX52436.1"/>
    </source>
</evidence>
<evidence type="ECO:0000313" key="2">
    <source>
        <dbReference type="EMBL" id="OPB53433.1"/>
    </source>
</evidence>
<evidence type="ECO:0000313" key="3">
    <source>
        <dbReference type="Proteomes" id="UP000189738"/>
    </source>
</evidence>
<dbReference type="Proteomes" id="UP000189738">
    <property type="component" value="Chromosome"/>
</dbReference>
<accession>A0A494JC81</accession>
<reference evidence="1 3" key="1">
    <citation type="submission" date="2016-02" db="EMBL/GenBank/DDBJ databases">
        <authorList>
            <person name="Nicholson A.C."/>
            <person name="Humrighouse B.W."/>
            <person name="Loparev V."/>
            <person name="Emery B."/>
            <person name="Graziano J."/>
            <person name="McQuiston J.R."/>
        </authorList>
    </citation>
    <scope>NUCLEOTIDE SEQUENCE [LARGE SCALE GENOMIC DNA]</scope>
    <source>
        <strain evidence="1 3">E6809</strain>
    </source>
</reference>
<dbReference type="EMBL" id="CP014339">
    <property type="protein sequence ID" value="AQX52436.1"/>
    <property type="molecule type" value="Genomic_DNA"/>
</dbReference>